<dbReference type="Pfam" id="PF00400">
    <property type="entry name" value="WD40"/>
    <property type="match status" value="2"/>
</dbReference>
<sequence>HTIRHAHDRDILTCAMSSAPSTYLATGSSDSFVKIWNPSTFECVYTLRGHFDSVLSVAFTPSGTCVYSAGHDAQVIKWQVIPTGPSKVKKPCTLSDVDTRSVMLEWLVPTANGAAISHYHIRCIPEDPLDMEPTVDIRVSVDEIQADTRAAHDAIQAEIDRKAKIREDRRIAANAKRPKRTEKSVERSEKLRKQSDQRKQRLATHSSLSTTLLSSAAADIPVRVPATLKFKVSCVHPGTIYQFEIAAENRCGIRWTLLDSPDAPAAPTISNITSHTVDMTWEKPRHNGSDIVHYTLEWAQDGRDVESVVVLTRSLPTTVHTVTQLAAGMVWLSLRSLDLSSNVIDKMVLESPFSPWSGRVKTLPSVPAAPAKPVLASATSHTLTVNFRFCQQLVWSLDELTTVENDGFKAELVGLKASKRYVVAMAAENELGKGDFSPVSQGAPMVSNVHPTKVDLAWTVPSHDGGSAVTAYAIEYSLNDGPFENELKIQRLDTTLTLDFLKPKATYSFRVAGVNAAGTATYSLPTDPITTPSLVEHTLRHYFLHRPPQEHIAATSIQVVWSADVVVHSRDL</sequence>
<feature type="domain" description="Fibronectin type-III" evidence="4">
    <location>
        <begin position="440"/>
        <end position="534"/>
    </location>
</feature>
<evidence type="ECO:0000256" key="1">
    <source>
        <dbReference type="ARBA" id="ARBA00022737"/>
    </source>
</evidence>
<feature type="repeat" description="WD" evidence="2">
    <location>
        <begin position="47"/>
        <end position="80"/>
    </location>
</feature>
<evidence type="ECO:0000313" key="6">
    <source>
        <dbReference type="Proteomes" id="UP000275652"/>
    </source>
</evidence>
<dbReference type="InterPro" id="IPR013783">
    <property type="entry name" value="Ig-like_fold"/>
</dbReference>
<dbReference type="EMBL" id="QUTI01019263">
    <property type="protein sequence ID" value="RLO09775.1"/>
    <property type="molecule type" value="Genomic_DNA"/>
</dbReference>
<dbReference type="Gene3D" id="2.130.10.10">
    <property type="entry name" value="YVTN repeat-like/Quinoprotein amine dehydrogenase"/>
    <property type="match status" value="1"/>
</dbReference>
<dbReference type="PROSITE" id="PS50294">
    <property type="entry name" value="WD_REPEATS_REGION"/>
    <property type="match status" value="1"/>
</dbReference>
<dbReference type="SMART" id="SM00320">
    <property type="entry name" value="WD40"/>
    <property type="match status" value="2"/>
</dbReference>
<dbReference type="Gene3D" id="2.60.40.10">
    <property type="entry name" value="Immunoglobulins"/>
    <property type="match status" value="3"/>
</dbReference>
<feature type="compositionally biased region" description="Basic and acidic residues" evidence="3">
    <location>
        <begin position="181"/>
        <end position="199"/>
    </location>
</feature>
<name>A0A9X8HDK7_APHAT</name>
<reference evidence="5 6" key="1">
    <citation type="journal article" date="2018" name="J. Invertebr. Pathol.">
        <title>New genotyping method for the causative agent of crayfish plague (Aphanomyces astaci) based on whole genome data.</title>
        <authorList>
            <person name="Minardi D."/>
            <person name="Studholme D.J."/>
            <person name="van der Giezen M."/>
            <person name="Pretto T."/>
            <person name="Oidtmann B."/>
        </authorList>
    </citation>
    <scope>NUCLEOTIDE SEQUENCE [LARGE SCALE GENOMIC DNA]</scope>
    <source>
        <strain evidence="5 6">KB13</strain>
    </source>
</reference>
<protein>
    <recommendedName>
        <fullName evidence="4">Fibronectin type-III domain-containing protein</fullName>
    </recommendedName>
</protein>
<dbReference type="PANTHER" id="PTHR13817">
    <property type="entry name" value="TITIN"/>
    <property type="match status" value="1"/>
</dbReference>
<keyword evidence="1" id="KW-0677">Repeat</keyword>
<feature type="domain" description="Fibronectin type-III" evidence="4">
    <location>
        <begin position="263"/>
        <end position="365"/>
    </location>
</feature>
<dbReference type="AlphaFoldDB" id="A0A9X8HDK7"/>
<dbReference type="PRINTS" id="PR00014">
    <property type="entry name" value="FNTYPEIII"/>
</dbReference>
<keyword evidence="2" id="KW-0853">WD repeat</keyword>
<dbReference type="SUPFAM" id="SSF50978">
    <property type="entry name" value="WD40 repeat-like"/>
    <property type="match status" value="1"/>
</dbReference>
<accession>A0A9X8HDK7</accession>
<dbReference type="PROSITE" id="PS50082">
    <property type="entry name" value="WD_REPEATS_2"/>
    <property type="match status" value="2"/>
</dbReference>
<feature type="repeat" description="WD" evidence="2">
    <location>
        <begin position="4"/>
        <end position="46"/>
    </location>
</feature>
<dbReference type="SMART" id="SM00060">
    <property type="entry name" value="FN3"/>
    <property type="match status" value="4"/>
</dbReference>
<dbReference type="SUPFAM" id="SSF49265">
    <property type="entry name" value="Fibronectin type III"/>
    <property type="match status" value="3"/>
</dbReference>
<dbReference type="InterPro" id="IPR003961">
    <property type="entry name" value="FN3_dom"/>
</dbReference>
<comment type="caution">
    <text evidence="5">The sequence shown here is derived from an EMBL/GenBank/DDBJ whole genome shotgun (WGS) entry which is preliminary data.</text>
</comment>
<dbReference type="PANTHER" id="PTHR13817:SF166">
    <property type="entry name" value="NEURONAL IGCAM-RELATED"/>
    <property type="match status" value="1"/>
</dbReference>
<evidence type="ECO:0000256" key="2">
    <source>
        <dbReference type="PROSITE-ProRule" id="PRU00221"/>
    </source>
</evidence>
<dbReference type="Pfam" id="PF00041">
    <property type="entry name" value="fn3"/>
    <property type="match status" value="2"/>
</dbReference>
<gene>
    <name evidence="5" type="ORF">DYB28_004872</name>
</gene>
<feature type="non-terminal residue" evidence="5">
    <location>
        <position position="1"/>
    </location>
</feature>
<evidence type="ECO:0000256" key="3">
    <source>
        <dbReference type="SAM" id="MobiDB-lite"/>
    </source>
</evidence>
<dbReference type="InterPro" id="IPR015943">
    <property type="entry name" value="WD40/YVTN_repeat-like_dom_sf"/>
</dbReference>
<dbReference type="CDD" id="cd00063">
    <property type="entry name" value="FN3"/>
    <property type="match status" value="3"/>
</dbReference>
<dbReference type="InterPro" id="IPR050964">
    <property type="entry name" value="Striated_Muscle_Regulatory"/>
</dbReference>
<evidence type="ECO:0000259" key="4">
    <source>
        <dbReference type="PROSITE" id="PS50853"/>
    </source>
</evidence>
<feature type="region of interest" description="Disordered" evidence="3">
    <location>
        <begin position="170"/>
        <end position="206"/>
    </location>
</feature>
<proteinExistence type="predicted"/>
<dbReference type="Proteomes" id="UP000275652">
    <property type="component" value="Unassembled WGS sequence"/>
</dbReference>
<dbReference type="PROSITE" id="PS50853">
    <property type="entry name" value="FN3"/>
    <property type="match status" value="2"/>
</dbReference>
<dbReference type="InterPro" id="IPR001680">
    <property type="entry name" value="WD40_rpt"/>
</dbReference>
<evidence type="ECO:0000313" key="5">
    <source>
        <dbReference type="EMBL" id="RLO09775.1"/>
    </source>
</evidence>
<dbReference type="InterPro" id="IPR036116">
    <property type="entry name" value="FN3_sf"/>
</dbReference>
<organism evidence="5 6">
    <name type="scientific">Aphanomyces astaci</name>
    <name type="common">Crayfish plague agent</name>
    <dbReference type="NCBI Taxonomy" id="112090"/>
    <lineage>
        <taxon>Eukaryota</taxon>
        <taxon>Sar</taxon>
        <taxon>Stramenopiles</taxon>
        <taxon>Oomycota</taxon>
        <taxon>Saprolegniomycetes</taxon>
        <taxon>Saprolegniales</taxon>
        <taxon>Verrucalvaceae</taxon>
        <taxon>Aphanomyces</taxon>
    </lineage>
</organism>
<dbReference type="InterPro" id="IPR036322">
    <property type="entry name" value="WD40_repeat_dom_sf"/>
</dbReference>